<dbReference type="RefSeq" id="WP_055237136.1">
    <property type="nucleotide sequence ID" value="NZ_CYXM01000002.1"/>
</dbReference>
<dbReference type="Proteomes" id="UP000095673">
    <property type="component" value="Unassembled WGS sequence"/>
</dbReference>
<evidence type="ECO:0008006" key="5">
    <source>
        <dbReference type="Google" id="ProtNLM"/>
    </source>
</evidence>
<name>A0A173RIV2_9FIRM</name>
<organism evidence="3 4">
    <name type="scientific">Agathobacter rectalis</name>
    <dbReference type="NCBI Taxonomy" id="39491"/>
    <lineage>
        <taxon>Bacteria</taxon>
        <taxon>Bacillati</taxon>
        <taxon>Bacillota</taxon>
        <taxon>Clostridia</taxon>
        <taxon>Lachnospirales</taxon>
        <taxon>Lachnospiraceae</taxon>
        <taxon>Agathobacter</taxon>
    </lineage>
</organism>
<reference evidence="3 4" key="1">
    <citation type="submission" date="2015-09" db="EMBL/GenBank/DDBJ databases">
        <authorList>
            <consortium name="Pathogen Informatics"/>
        </authorList>
    </citation>
    <scope>NUCLEOTIDE SEQUENCE [LARGE SCALE GENOMIC DNA]</scope>
    <source>
        <strain evidence="3 4">2789STDY5834968</strain>
    </source>
</reference>
<keyword evidence="2" id="KW-0732">Signal</keyword>
<sequence>MKKKLITIVIGAMLCAGLFTGCGQSDTKQDKAAGTENAKQAETRDEGENDSQDEKELTGTIDDIKDFMFVVTDDKDTPYSFTFDEKPDGLEGVASGDKVTVKYTGTISEVDPFEGKIISVEKAE</sequence>
<feature type="region of interest" description="Disordered" evidence="1">
    <location>
        <begin position="24"/>
        <end position="57"/>
    </location>
</feature>
<gene>
    <name evidence="3" type="ORF">ERS852580_00489</name>
</gene>
<evidence type="ECO:0000256" key="1">
    <source>
        <dbReference type="SAM" id="MobiDB-lite"/>
    </source>
</evidence>
<dbReference type="PROSITE" id="PS51257">
    <property type="entry name" value="PROKAR_LIPOPROTEIN"/>
    <property type="match status" value="1"/>
</dbReference>
<accession>A0A173RIV2</accession>
<dbReference type="OrthoDB" id="2064680at2"/>
<evidence type="ECO:0000256" key="2">
    <source>
        <dbReference type="SAM" id="SignalP"/>
    </source>
</evidence>
<proteinExistence type="predicted"/>
<evidence type="ECO:0000313" key="3">
    <source>
        <dbReference type="EMBL" id="CUM77910.1"/>
    </source>
</evidence>
<evidence type="ECO:0000313" key="4">
    <source>
        <dbReference type="Proteomes" id="UP000095673"/>
    </source>
</evidence>
<dbReference type="AlphaFoldDB" id="A0A173RIV2"/>
<feature type="signal peptide" evidence="2">
    <location>
        <begin position="1"/>
        <end position="21"/>
    </location>
</feature>
<protein>
    <recommendedName>
        <fullName evidence="5">DUF1344 domain-containing protein</fullName>
    </recommendedName>
</protein>
<feature type="compositionally biased region" description="Basic and acidic residues" evidence="1">
    <location>
        <begin position="27"/>
        <end position="57"/>
    </location>
</feature>
<feature type="chain" id="PRO_5039647742" description="DUF1344 domain-containing protein" evidence="2">
    <location>
        <begin position="22"/>
        <end position="124"/>
    </location>
</feature>
<dbReference type="EMBL" id="CYXM01000002">
    <property type="protein sequence ID" value="CUM77910.1"/>
    <property type="molecule type" value="Genomic_DNA"/>
</dbReference>